<accession>A0A511JB97</accession>
<keyword evidence="2" id="KW-0812">Transmembrane</keyword>
<feature type="transmembrane region" description="Helical" evidence="2">
    <location>
        <begin position="62"/>
        <end position="86"/>
    </location>
</feature>
<feature type="region of interest" description="Disordered" evidence="1">
    <location>
        <begin position="22"/>
        <end position="41"/>
    </location>
</feature>
<evidence type="ECO:0000259" key="3">
    <source>
        <dbReference type="Pfam" id="PF10708"/>
    </source>
</evidence>
<feature type="domain" description="DUF2510" evidence="3">
    <location>
        <begin position="2"/>
        <end position="28"/>
    </location>
</feature>
<keyword evidence="2" id="KW-1133">Transmembrane helix</keyword>
<keyword evidence="5" id="KW-1185">Reference proteome</keyword>
<protein>
    <recommendedName>
        <fullName evidence="3">DUF2510 domain-containing protein</fullName>
    </recommendedName>
</protein>
<keyword evidence="2" id="KW-0472">Membrane</keyword>
<evidence type="ECO:0000313" key="4">
    <source>
        <dbReference type="EMBL" id="GEL95257.1"/>
    </source>
</evidence>
<organism evidence="4 5">
    <name type="scientific">Cellulomonas composti</name>
    <dbReference type="NCBI Taxonomy" id="266130"/>
    <lineage>
        <taxon>Bacteria</taxon>
        <taxon>Bacillati</taxon>
        <taxon>Actinomycetota</taxon>
        <taxon>Actinomycetes</taxon>
        <taxon>Micrococcales</taxon>
        <taxon>Cellulomonadaceae</taxon>
        <taxon>Cellulomonas</taxon>
    </lineage>
</organism>
<sequence>MDGETPGVVRWFDGAGWTEHTQPLAPAAGVPAPRPSDETGPGSAVHWLVPVGRSWQSVTAGYVGLFSLLVWPLGPVAIGLGVWALVRARHGGHGRGRAIFAIVAGVVATGAGLMWLDLSRQFANI</sequence>
<evidence type="ECO:0000313" key="5">
    <source>
        <dbReference type="Proteomes" id="UP000321720"/>
    </source>
</evidence>
<name>A0A511JB97_9CELL</name>
<evidence type="ECO:0000256" key="2">
    <source>
        <dbReference type="SAM" id="Phobius"/>
    </source>
</evidence>
<dbReference type="EMBL" id="BJWG01000008">
    <property type="protein sequence ID" value="GEL95257.1"/>
    <property type="molecule type" value="Genomic_DNA"/>
</dbReference>
<comment type="caution">
    <text evidence="4">The sequence shown here is derived from an EMBL/GenBank/DDBJ whole genome shotgun (WGS) entry which is preliminary data.</text>
</comment>
<proteinExistence type="predicted"/>
<reference evidence="4 5" key="1">
    <citation type="submission" date="2019-07" db="EMBL/GenBank/DDBJ databases">
        <title>Whole genome shotgun sequence of Cellulomonas composti NBRC 100758.</title>
        <authorList>
            <person name="Hosoyama A."/>
            <person name="Uohara A."/>
            <person name="Ohji S."/>
            <person name="Ichikawa N."/>
        </authorList>
    </citation>
    <scope>NUCLEOTIDE SEQUENCE [LARGE SCALE GENOMIC DNA]</scope>
    <source>
        <strain evidence="4 5">NBRC 100758</strain>
    </source>
</reference>
<evidence type="ECO:0000256" key="1">
    <source>
        <dbReference type="SAM" id="MobiDB-lite"/>
    </source>
</evidence>
<dbReference type="InterPro" id="IPR018929">
    <property type="entry name" value="DUF2510"/>
</dbReference>
<feature type="transmembrane region" description="Helical" evidence="2">
    <location>
        <begin position="98"/>
        <end position="116"/>
    </location>
</feature>
<dbReference type="AlphaFoldDB" id="A0A511JB97"/>
<dbReference type="Proteomes" id="UP000321720">
    <property type="component" value="Unassembled WGS sequence"/>
</dbReference>
<gene>
    <name evidence="4" type="ORF">CCO02nite_19150</name>
</gene>
<dbReference type="Pfam" id="PF10708">
    <property type="entry name" value="DUF2510"/>
    <property type="match status" value="1"/>
</dbReference>